<dbReference type="VEuPathDB" id="FungiDB:RhiirA1_536261"/>
<name>A0A2I1H3T3_9GLOM</name>
<organism evidence="1 2">
    <name type="scientific">Rhizophagus irregularis</name>
    <dbReference type="NCBI Taxonomy" id="588596"/>
    <lineage>
        <taxon>Eukaryota</taxon>
        <taxon>Fungi</taxon>
        <taxon>Fungi incertae sedis</taxon>
        <taxon>Mucoromycota</taxon>
        <taxon>Glomeromycotina</taxon>
        <taxon>Glomeromycetes</taxon>
        <taxon>Glomerales</taxon>
        <taxon>Glomeraceae</taxon>
        <taxon>Rhizophagus</taxon>
    </lineage>
</organism>
<reference evidence="1 2" key="1">
    <citation type="submission" date="2015-10" db="EMBL/GenBank/DDBJ databases">
        <title>Genome analyses suggest a sexual origin of heterokaryosis in a supposedly ancient asexual fungus.</title>
        <authorList>
            <person name="Ropars J."/>
            <person name="Sedzielewska K."/>
            <person name="Noel J."/>
            <person name="Charron P."/>
            <person name="Farinelli L."/>
            <person name="Marton T."/>
            <person name="Kruger M."/>
            <person name="Pelin A."/>
            <person name="Brachmann A."/>
            <person name="Corradi N."/>
        </authorList>
    </citation>
    <scope>NUCLEOTIDE SEQUENCE [LARGE SCALE GENOMIC DNA]</scope>
    <source>
        <strain evidence="1 2">A4</strain>
    </source>
</reference>
<dbReference type="Proteomes" id="UP000234323">
    <property type="component" value="Unassembled WGS sequence"/>
</dbReference>
<keyword evidence="2" id="KW-1185">Reference proteome</keyword>
<dbReference type="VEuPathDB" id="FungiDB:RhiirFUN_005804"/>
<gene>
    <name evidence="1" type="ORF">RhiirA4_471791</name>
</gene>
<evidence type="ECO:0000313" key="2">
    <source>
        <dbReference type="Proteomes" id="UP000234323"/>
    </source>
</evidence>
<dbReference type="AlphaFoldDB" id="A0A2I1H3T3"/>
<proteinExistence type="predicted"/>
<evidence type="ECO:0000313" key="1">
    <source>
        <dbReference type="EMBL" id="PKY53523.1"/>
    </source>
</evidence>
<comment type="caution">
    <text evidence="1">The sequence shown here is derived from an EMBL/GenBank/DDBJ whole genome shotgun (WGS) entry which is preliminary data.</text>
</comment>
<accession>A0A2I1H3T3</accession>
<sequence length="117" mass="14033">MSAIFVMDIFWDRSLKEDDTIWRVYVVFRNIIYLRKRTERDQMIRFISLEEGFTNAEIQPQKQDKFTEVPAIIQYDRQKGIFRRGCDEFSDKIREYPVDVVATPFGLGVNSYCQVYQ</sequence>
<dbReference type="EMBL" id="LLXI01001407">
    <property type="protein sequence ID" value="PKY53523.1"/>
    <property type="molecule type" value="Genomic_DNA"/>
</dbReference>
<protein>
    <submittedName>
        <fullName evidence="1">Uncharacterized protein</fullName>
    </submittedName>
</protein>